<evidence type="ECO:0000313" key="5">
    <source>
        <dbReference type="EMBL" id="MCF7559957.1"/>
    </source>
</evidence>
<dbReference type="Pfam" id="PF01546">
    <property type="entry name" value="Peptidase_M20"/>
    <property type="match status" value="1"/>
</dbReference>
<dbReference type="PANTHER" id="PTHR43270">
    <property type="entry name" value="BETA-ALA-HIS DIPEPTIDASE"/>
    <property type="match status" value="1"/>
</dbReference>
<protein>
    <submittedName>
        <fullName evidence="5">Dipeptidase</fullName>
        <ecNumber evidence="5">3.4.13.-</ecNumber>
    </submittedName>
</protein>
<dbReference type="NCBIfam" id="NF006053">
    <property type="entry name" value="PRK08201.1"/>
    <property type="match status" value="1"/>
</dbReference>
<proteinExistence type="predicted"/>
<keyword evidence="1" id="KW-0645">Protease</keyword>
<dbReference type="SUPFAM" id="SSF53187">
    <property type="entry name" value="Zn-dependent exopeptidases"/>
    <property type="match status" value="1"/>
</dbReference>
<feature type="domain" description="Peptidase M20 dimerisation" evidence="4">
    <location>
        <begin position="199"/>
        <end position="358"/>
    </location>
</feature>
<accession>A0ABS9IIG7</accession>
<dbReference type="InterPro" id="IPR002933">
    <property type="entry name" value="Peptidase_M20"/>
</dbReference>
<dbReference type="Pfam" id="PF07687">
    <property type="entry name" value="M20_dimer"/>
    <property type="match status" value="1"/>
</dbReference>
<dbReference type="CDD" id="cd05680">
    <property type="entry name" value="M20_dipept_like"/>
    <property type="match status" value="1"/>
</dbReference>
<dbReference type="Gene3D" id="3.40.630.10">
    <property type="entry name" value="Zn peptidases"/>
    <property type="match status" value="1"/>
</dbReference>
<keyword evidence="2" id="KW-0479">Metal-binding</keyword>
<dbReference type="RefSeq" id="WP_237230620.1">
    <property type="nucleotide sequence ID" value="NZ_JAKKDV010000001.1"/>
</dbReference>
<dbReference type="EC" id="3.4.13.-" evidence="5"/>
<reference evidence="5 6" key="1">
    <citation type="submission" date="2022-01" db="EMBL/GenBank/DDBJ databases">
        <title>Draft genome sequence of Sabulilitoribacter multivorans KCTC 32326.</title>
        <authorList>
            <person name="Oh J.-S."/>
        </authorList>
    </citation>
    <scope>NUCLEOTIDE SEQUENCE [LARGE SCALE GENOMIC DNA]</scope>
    <source>
        <strain evidence="5 6">M-M16</strain>
    </source>
</reference>
<dbReference type="Gene3D" id="3.30.70.360">
    <property type="match status" value="1"/>
</dbReference>
<dbReference type="GO" id="GO:0016805">
    <property type="term" value="F:dipeptidase activity"/>
    <property type="evidence" value="ECO:0007669"/>
    <property type="project" value="UniProtKB-KW"/>
</dbReference>
<evidence type="ECO:0000313" key="6">
    <source>
        <dbReference type="Proteomes" id="UP001200022"/>
    </source>
</evidence>
<evidence type="ECO:0000256" key="2">
    <source>
        <dbReference type="ARBA" id="ARBA00022723"/>
    </source>
</evidence>
<organism evidence="5 6">
    <name type="scientific">Flaviramulus multivorans</name>
    <dbReference type="NCBI Taxonomy" id="1304750"/>
    <lineage>
        <taxon>Bacteria</taxon>
        <taxon>Pseudomonadati</taxon>
        <taxon>Bacteroidota</taxon>
        <taxon>Flavobacteriia</taxon>
        <taxon>Flavobacteriales</taxon>
        <taxon>Flavobacteriaceae</taxon>
        <taxon>Flaviramulus</taxon>
    </lineage>
</organism>
<keyword evidence="3 5" id="KW-0378">Hydrolase</keyword>
<name>A0ABS9IIG7_9FLAO</name>
<dbReference type="NCBIfam" id="NF005914">
    <property type="entry name" value="PRK07907.1"/>
    <property type="match status" value="1"/>
</dbReference>
<dbReference type="EMBL" id="JAKKDV010000001">
    <property type="protein sequence ID" value="MCF7559957.1"/>
    <property type="molecule type" value="Genomic_DNA"/>
</dbReference>
<dbReference type="PANTHER" id="PTHR43270:SF12">
    <property type="entry name" value="SUCCINYL-DIAMINOPIMELATE DESUCCINYLASE"/>
    <property type="match status" value="1"/>
</dbReference>
<evidence type="ECO:0000256" key="1">
    <source>
        <dbReference type="ARBA" id="ARBA00022670"/>
    </source>
</evidence>
<evidence type="ECO:0000259" key="4">
    <source>
        <dbReference type="Pfam" id="PF07687"/>
    </source>
</evidence>
<keyword evidence="6" id="KW-1185">Reference proteome</keyword>
<dbReference type="InterPro" id="IPR051458">
    <property type="entry name" value="Cyt/Met_Dipeptidase"/>
</dbReference>
<gene>
    <name evidence="5" type="ORF">L3X39_04845</name>
</gene>
<comment type="caution">
    <text evidence="5">The sequence shown here is derived from an EMBL/GenBank/DDBJ whole genome shotgun (WGS) entry which is preliminary data.</text>
</comment>
<dbReference type="NCBIfam" id="NF006579">
    <property type="entry name" value="PRK09104.1"/>
    <property type="match status" value="1"/>
</dbReference>
<keyword evidence="5" id="KW-0224">Dipeptidase</keyword>
<sequence>MNNIQSYIKQHKDRFLNELIELLKIPSISADSAYKNDVLKTSEAIKISLEKAGCDSVEICKTDGYPIVYGEKIIDKNLPTVLVYGHYDVQPPDPLDLWTSPPFEPVIKKTDLHRDGAIFARGACDDKGQMYMHVKALEFMTSTNQLPCNVKFMIEGEEEVGSSNLSVFVKNNQEKLKNDVILISDTGMIANNVPSITTGLRGLSYVEVEVTGPNRDLHSGLYGGAVANPINVLTKMIASLHDENNHITIPGFYDKVEELSKDERAEMAKAPFSLDAYKKALDIDAVYGEAEYTTNERNSIRPTLDVNGIWGGYIGEGAKTVIASKAYAKISMRLVPHQDWKEITQLFKDHFESIAPEGVKVKVKPHHGGQGYVTPINSVGYVAASKAYETTFGKTPIPQRSGGSIPIVSLFEQELKSKTILMGFGLDSDAIHSPNEHFGVWNYLKGIETIPYFYKYFTELSK</sequence>
<dbReference type="InterPro" id="IPR011650">
    <property type="entry name" value="Peptidase_M20_dimer"/>
</dbReference>
<evidence type="ECO:0000256" key="3">
    <source>
        <dbReference type="ARBA" id="ARBA00022801"/>
    </source>
</evidence>
<dbReference type="Proteomes" id="UP001200022">
    <property type="component" value="Unassembled WGS sequence"/>
</dbReference>